<dbReference type="EMBL" id="MK043387">
    <property type="protein sequence ID" value="QBM78863.1"/>
    <property type="molecule type" value="Genomic_DNA"/>
</dbReference>
<dbReference type="PROSITE" id="PS51085">
    <property type="entry name" value="2FE2S_FER_2"/>
    <property type="match status" value="1"/>
</dbReference>
<dbReference type="EMBL" id="MK043386">
    <property type="protein sequence ID" value="QBM78862.1"/>
    <property type="molecule type" value="Genomic_DNA"/>
</dbReference>
<evidence type="ECO:0000259" key="7">
    <source>
        <dbReference type="PROSITE" id="PS51085"/>
    </source>
</evidence>
<dbReference type="Gene3D" id="3.10.20.30">
    <property type="match status" value="1"/>
</dbReference>
<evidence type="ECO:0000313" key="9">
    <source>
        <dbReference type="EMBL" id="QBM78860.1"/>
    </source>
</evidence>
<dbReference type="GO" id="GO:0009055">
    <property type="term" value="F:electron transfer activity"/>
    <property type="evidence" value="ECO:0007669"/>
    <property type="project" value="TreeGrafter"/>
</dbReference>
<dbReference type="EMBL" id="MK043383">
    <property type="protein sequence ID" value="QBM78859.1"/>
    <property type="molecule type" value="Genomic_DNA"/>
</dbReference>
<dbReference type="AlphaFoldDB" id="A0A482ETG9"/>
<organism evidence="8">
    <name type="scientific">Giardia intestinalis</name>
    <name type="common">Giardia lamblia</name>
    <dbReference type="NCBI Taxonomy" id="5741"/>
    <lineage>
        <taxon>Eukaryota</taxon>
        <taxon>Metamonada</taxon>
        <taxon>Diplomonadida</taxon>
        <taxon>Hexamitidae</taxon>
        <taxon>Giardiinae</taxon>
        <taxon>Giardia</taxon>
    </lineage>
</organism>
<keyword evidence="2" id="KW-0001">2Fe-2S</keyword>
<name>A0A482ETG9_GIAIN</name>
<evidence type="ECO:0000256" key="4">
    <source>
        <dbReference type="ARBA" id="ARBA00023004"/>
    </source>
</evidence>
<evidence type="ECO:0000256" key="3">
    <source>
        <dbReference type="ARBA" id="ARBA00022723"/>
    </source>
</evidence>
<dbReference type="EMBL" id="MK043395">
    <property type="protein sequence ID" value="QBM78871.1"/>
    <property type="molecule type" value="Genomic_DNA"/>
</dbReference>
<dbReference type="PANTHER" id="PTHR23426">
    <property type="entry name" value="FERREDOXIN/ADRENODOXIN"/>
    <property type="match status" value="1"/>
</dbReference>
<evidence type="ECO:0000256" key="5">
    <source>
        <dbReference type="ARBA" id="ARBA00023014"/>
    </source>
</evidence>
<dbReference type="VEuPathDB" id="GiardiaDB:GL50581_3971"/>
<sequence>MSLISSIRRFITFRVVQQGIEHTVSGAAGQSLLDAIKAAHIPIQDACEGHLGCGTCGVYLDKKTYKRIPRATKAEETLLDQVPNPKPTSRLSCAVKLSTMLEGATVRIPPFNKNVLSESDILANEEKKKCGQR</sequence>
<dbReference type="EMBL" id="MK043392">
    <property type="protein sequence ID" value="QBM78868.1"/>
    <property type="molecule type" value="Genomic_DNA"/>
</dbReference>
<dbReference type="VEuPathDB" id="GiardiaDB:QR46_0765"/>
<evidence type="ECO:0000313" key="14">
    <source>
        <dbReference type="EMBL" id="QBM78868.1"/>
    </source>
</evidence>
<comment type="cofactor">
    <cofactor evidence="6">
        <name>[2Fe-2S] cluster</name>
        <dbReference type="ChEBI" id="CHEBI:190135"/>
    </cofactor>
</comment>
<dbReference type="EMBL" id="MK043388">
    <property type="protein sequence ID" value="QBM78864.1"/>
    <property type="molecule type" value="Genomic_DNA"/>
</dbReference>
<evidence type="ECO:0000313" key="13">
    <source>
        <dbReference type="EMBL" id="QBM78864.1"/>
    </source>
</evidence>
<dbReference type="Pfam" id="PF00111">
    <property type="entry name" value="Fer2"/>
    <property type="match status" value="1"/>
</dbReference>
<dbReference type="InterPro" id="IPR036010">
    <property type="entry name" value="2Fe-2S_ferredoxin-like_sf"/>
</dbReference>
<dbReference type="InterPro" id="IPR001041">
    <property type="entry name" value="2Fe-2S_ferredoxin-type"/>
</dbReference>
<dbReference type="GO" id="GO:0140647">
    <property type="term" value="P:P450-containing electron transport chain"/>
    <property type="evidence" value="ECO:0007669"/>
    <property type="project" value="InterPro"/>
</dbReference>
<evidence type="ECO:0000313" key="8">
    <source>
        <dbReference type="EMBL" id="QBM78859.1"/>
    </source>
</evidence>
<dbReference type="GO" id="GO:0051537">
    <property type="term" value="F:2 iron, 2 sulfur cluster binding"/>
    <property type="evidence" value="ECO:0007669"/>
    <property type="project" value="UniProtKB-KW"/>
</dbReference>
<dbReference type="InterPro" id="IPR012675">
    <property type="entry name" value="Beta-grasp_dom_sf"/>
</dbReference>
<evidence type="ECO:0000313" key="12">
    <source>
        <dbReference type="EMBL" id="QBM78863.1"/>
    </source>
</evidence>
<keyword evidence="5" id="KW-0411">Iron-sulfur</keyword>
<proteinExistence type="inferred from homology"/>
<dbReference type="PANTHER" id="PTHR23426:SF65">
    <property type="entry name" value="FERREDOXIN-2, MITOCHONDRIAL"/>
    <property type="match status" value="1"/>
</dbReference>
<feature type="domain" description="2Fe-2S ferredoxin-type" evidence="7">
    <location>
        <begin position="11"/>
        <end position="112"/>
    </location>
</feature>
<keyword evidence="3" id="KW-0479">Metal-binding</keyword>
<protein>
    <submittedName>
        <fullName evidence="8">2Fe-2S ferredoxin</fullName>
    </submittedName>
</protein>
<reference evidence="8" key="1">
    <citation type="submission" date="2018-10" db="EMBL/GenBank/DDBJ databases">
        <title>Genetic variation in metronidazole metabolism and oxidative stress pathways in clinical Giardia lamblia assemblage A and B isolates.</title>
        <authorList>
            <person name="Saghaug C.S."/>
            <person name="Klotz C."/>
            <person name="Kallio J.P."/>
            <person name="Brattbakk H.-R."/>
            <person name="Stokowy T."/>
            <person name="Aebischer T."/>
            <person name="Kursula I."/>
            <person name="Langeland N."/>
            <person name="Hanevik K."/>
        </authorList>
    </citation>
    <scope>NUCLEOTIDE SEQUENCE</scope>
    <source>
        <strain evidence="15">P344</strain>
        <strain evidence="14">P387</strain>
        <strain evidence="13">P413</strain>
        <strain evidence="12">P424</strain>
        <strain evidence="11">P427</strain>
        <strain evidence="10">P428</strain>
        <strain evidence="9">P433</strain>
        <strain evidence="8">P458</strain>
    </source>
</reference>
<dbReference type="OrthoDB" id="268593at2759"/>
<dbReference type="GO" id="GO:0046872">
    <property type="term" value="F:metal ion binding"/>
    <property type="evidence" value="ECO:0007669"/>
    <property type="project" value="UniProtKB-KW"/>
</dbReference>
<evidence type="ECO:0000256" key="6">
    <source>
        <dbReference type="ARBA" id="ARBA00034078"/>
    </source>
</evidence>
<dbReference type="SUPFAM" id="SSF54292">
    <property type="entry name" value="2Fe-2S ferredoxin-like"/>
    <property type="match status" value="1"/>
</dbReference>
<gene>
    <name evidence="8" type="ORF">GSB_150173</name>
</gene>
<evidence type="ECO:0000313" key="11">
    <source>
        <dbReference type="EMBL" id="QBM78862.1"/>
    </source>
</evidence>
<dbReference type="CDD" id="cd00207">
    <property type="entry name" value="fer2"/>
    <property type="match status" value="1"/>
</dbReference>
<dbReference type="InterPro" id="IPR001055">
    <property type="entry name" value="Adrenodoxin-like"/>
</dbReference>
<dbReference type="EMBL" id="MK043384">
    <property type="protein sequence ID" value="QBM78860.1"/>
    <property type="molecule type" value="Genomic_DNA"/>
</dbReference>
<evidence type="ECO:0000313" key="10">
    <source>
        <dbReference type="EMBL" id="QBM78861.1"/>
    </source>
</evidence>
<keyword evidence="4" id="KW-0408">Iron</keyword>
<evidence type="ECO:0000256" key="2">
    <source>
        <dbReference type="ARBA" id="ARBA00022714"/>
    </source>
</evidence>
<dbReference type="EMBL" id="MK043385">
    <property type="protein sequence ID" value="QBM78861.1"/>
    <property type="molecule type" value="Genomic_DNA"/>
</dbReference>
<comment type="similarity">
    <text evidence="1">Belongs to the adrenodoxin/putidaredoxin family.</text>
</comment>
<accession>A0A482ETG9</accession>
<dbReference type="GO" id="GO:0005739">
    <property type="term" value="C:mitochondrion"/>
    <property type="evidence" value="ECO:0007669"/>
    <property type="project" value="TreeGrafter"/>
</dbReference>
<evidence type="ECO:0000256" key="1">
    <source>
        <dbReference type="ARBA" id="ARBA00010914"/>
    </source>
</evidence>
<evidence type="ECO:0000313" key="15">
    <source>
        <dbReference type="EMBL" id="QBM78871.1"/>
    </source>
</evidence>